<dbReference type="RefSeq" id="WP_111606542.1">
    <property type="nucleotide sequence ID" value="NZ_BMLJ01000007.1"/>
</dbReference>
<evidence type="ECO:0000313" key="1">
    <source>
        <dbReference type="EMBL" id="QNT07389.1"/>
    </source>
</evidence>
<dbReference type="OrthoDB" id="6107053at2"/>
<sequence length="150" mass="17673">MTNIYLSGQRGWVSLPIIALLLALSTLSAHYQQGLQAGFKWRSQLNDVTEEQKIWTDFYQAWVVSAHFSAAQASTCIGFCALHESRLESIWQTRNQQLYYRWERYTSAPDEMDNTQRSYRLCATQNQQQYRCWWWHEHRLLASGWVSASD</sequence>
<keyword evidence="2" id="KW-1185">Reference proteome</keyword>
<gene>
    <name evidence="1" type="ORF">IBG28_07165</name>
</gene>
<dbReference type="EMBL" id="CP061081">
    <property type="protein sequence ID" value="QNT07389.1"/>
    <property type="molecule type" value="Genomic_DNA"/>
</dbReference>
<dbReference type="AlphaFoldDB" id="A0A7H1JA73"/>
<dbReference type="Proteomes" id="UP000516370">
    <property type="component" value="Chromosome"/>
</dbReference>
<name>A0A7H1JA73_9GAMM</name>
<proteinExistence type="predicted"/>
<organism evidence="1 2">
    <name type="scientific">Marinomonas arctica</name>
    <dbReference type="NCBI Taxonomy" id="383750"/>
    <lineage>
        <taxon>Bacteria</taxon>
        <taxon>Pseudomonadati</taxon>
        <taxon>Pseudomonadota</taxon>
        <taxon>Gammaproteobacteria</taxon>
        <taxon>Oceanospirillales</taxon>
        <taxon>Oceanospirillaceae</taxon>
        <taxon>Marinomonas</taxon>
    </lineage>
</organism>
<evidence type="ECO:0000313" key="2">
    <source>
        <dbReference type="Proteomes" id="UP000516370"/>
    </source>
</evidence>
<dbReference type="KEGG" id="mard:IBG28_07165"/>
<accession>A0A7H1JA73</accession>
<protein>
    <recommendedName>
        <fullName evidence="3">DUF2509 family protein</fullName>
    </recommendedName>
</protein>
<reference evidence="1 2" key="1">
    <citation type="submission" date="2020-09" db="EMBL/GenBank/DDBJ databases">
        <title>Complete genome sequence of an Arctic sea ice bacterium Marinomonas arctica BSI20414.</title>
        <authorList>
            <person name="Liao L."/>
            <person name="Chen B."/>
        </authorList>
    </citation>
    <scope>NUCLEOTIDE SEQUENCE [LARGE SCALE GENOMIC DNA]</scope>
    <source>
        <strain evidence="1 2">BSI20414</strain>
    </source>
</reference>
<evidence type="ECO:0008006" key="3">
    <source>
        <dbReference type="Google" id="ProtNLM"/>
    </source>
</evidence>